<name>A0A7S0RIN3_9CHLO</name>
<gene>
    <name evidence="2" type="ORF">POBO1169_LOCUS14158</name>
</gene>
<evidence type="ECO:0000256" key="1">
    <source>
        <dbReference type="SAM" id="MobiDB-lite"/>
    </source>
</evidence>
<organism evidence="2">
    <name type="scientific">Pyramimonas obovata</name>
    <dbReference type="NCBI Taxonomy" id="1411642"/>
    <lineage>
        <taxon>Eukaryota</taxon>
        <taxon>Viridiplantae</taxon>
        <taxon>Chlorophyta</taxon>
        <taxon>Pyramimonadophyceae</taxon>
        <taxon>Pyramimonadales</taxon>
        <taxon>Pyramimonadaceae</taxon>
        <taxon>Pyramimonas</taxon>
        <taxon>Pyramimonas incertae sedis</taxon>
    </lineage>
</organism>
<proteinExistence type="predicted"/>
<dbReference type="AlphaFoldDB" id="A0A7S0RIN3"/>
<sequence length="106" mass="11641">MMAPGDPSADRGASPLQPSDRTPKDGATVRISGLKSAHLNGKTGEIEGHLLEGRFTVFVHDADDHRIKVYARLPPMLWFLLCSILRLQIGPFQASRHLLTASPVRM</sequence>
<dbReference type="EMBL" id="HBFA01027935">
    <property type="protein sequence ID" value="CAD8678594.1"/>
    <property type="molecule type" value="Transcribed_RNA"/>
</dbReference>
<evidence type="ECO:0000313" key="2">
    <source>
        <dbReference type="EMBL" id="CAD8678594.1"/>
    </source>
</evidence>
<protein>
    <submittedName>
        <fullName evidence="2">Uncharacterized protein</fullName>
    </submittedName>
</protein>
<reference evidence="2" key="1">
    <citation type="submission" date="2021-01" db="EMBL/GenBank/DDBJ databases">
        <authorList>
            <person name="Corre E."/>
            <person name="Pelletier E."/>
            <person name="Niang G."/>
            <person name="Scheremetjew M."/>
            <person name="Finn R."/>
            <person name="Kale V."/>
            <person name="Holt S."/>
            <person name="Cochrane G."/>
            <person name="Meng A."/>
            <person name="Brown T."/>
            <person name="Cohen L."/>
        </authorList>
    </citation>
    <scope>NUCLEOTIDE SEQUENCE</scope>
    <source>
        <strain evidence="2">CCMP722</strain>
    </source>
</reference>
<feature type="region of interest" description="Disordered" evidence="1">
    <location>
        <begin position="1"/>
        <end position="27"/>
    </location>
</feature>
<accession>A0A7S0RIN3</accession>